<dbReference type="AlphaFoldDB" id="A0AAW0SEM5"/>
<organism evidence="1 2">
    <name type="scientific">Scylla paramamosain</name>
    <name type="common">Mud crab</name>
    <dbReference type="NCBI Taxonomy" id="85552"/>
    <lineage>
        <taxon>Eukaryota</taxon>
        <taxon>Metazoa</taxon>
        <taxon>Ecdysozoa</taxon>
        <taxon>Arthropoda</taxon>
        <taxon>Crustacea</taxon>
        <taxon>Multicrustacea</taxon>
        <taxon>Malacostraca</taxon>
        <taxon>Eumalacostraca</taxon>
        <taxon>Eucarida</taxon>
        <taxon>Decapoda</taxon>
        <taxon>Pleocyemata</taxon>
        <taxon>Brachyura</taxon>
        <taxon>Eubrachyura</taxon>
        <taxon>Portunoidea</taxon>
        <taxon>Portunidae</taxon>
        <taxon>Portuninae</taxon>
        <taxon>Scylla</taxon>
    </lineage>
</organism>
<accession>A0AAW0SEM5</accession>
<dbReference type="EMBL" id="JARAKH010001061">
    <property type="protein sequence ID" value="KAK8373623.1"/>
    <property type="molecule type" value="Genomic_DNA"/>
</dbReference>
<proteinExistence type="predicted"/>
<name>A0AAW0SEM5_SCYPA</name>
<gene>
    <name evidence="1" type="ORF">O3P69_014550</name>
</gene>
<evidence type="ECO:0000313" key="1">
    <source>
        <dbReference type="EMBL" id="KAK8373623.1"/>
    </source>
</evidence>
<keyword evidence="2" id="KW-1185">Reference proteome</keyword>
<evidence type="ECO:0000313" key="2">
    <source>
        <dbReference type="Proteomes" id="UP001487740"/>
    </source>
</evidence>
<reference evidence="1 2" key="1">
    <citation type="submission" date="2023-03" db="EMBL/GenBank/DDBJ databases">
        <title>High-quality genome of Scylla paramamosain provides insights in environmental adaptation.</title>
        <authorList>
            <person name="Zhang L."/>
        </authorList>
    </citation>
    <scope>NUCLEOTIDE SEQUENCE [LARGE SCALE GENOMIC DNA]</scope>
    <source>
        <strain evidence="1">LZ_2023a</strain>
        <tissue evidence="1">Muscle</tissue>
    </source>
</reference>
<protein>
    <submittedName>
        <fullName evidence="1">Uncharacterized protein</fullName>
    </submittedName>
</protein>
<comment type="caution">
    <text evidence="1">The sequence shown here is derived from an EMBL/GenBank/DDBJ whole genome shotgun (WGS) entry which is preliminary data.</text>
</comment>
<sequence length="74" mass="7849">MYQSSDSVLKVTTTTHPPTHHHVVGVARGSVKQSALILCDVKICVSCYSHPAGVVTVTCPDLPVTCPDLPVTCF</sequence>
<dbReference type="Proteomes" id="UP001487740">
    <property type="component" value="Unassembled WGS sequence"/>
</dbReference>